<sequence length="507" mass="55234">MTVRAVVRKMPPVVSAAFVGYVLYSVYVCMTFYSPTTISSVVEIGYLPKALYLFFIILGRMIALAAMGLILARRPKPLPLAATVAASAACAFVGFAIMALVFQMMSVVALDALLPWFFASGIWIGMGDAFAIVLWFSYVSVLGIRPTYVFLVSAAVVSAVLYFGSTFLPAPLPWIVAVAAFFGSLACCAFALKRRAGAAEAVRAQESRADRTPVRHLARPLVGVALMAFMAGLMMNVAGQEQISLETYQWTAFVIMFGLNGVLLLPALVAPRAFSVPRLYKFILPLSALGFLLLPLVWDASGRGMVNSFVQVGFTFTNVIFYCLIAEEYRAAHASPLKAFCVMQLVVMGSNFAGLFLAFFCIGYLEPGDFMLTLTALVAVYLILTVTLLLFKDKNLAGTEHRRVAADVAVPDAADLAPDVVPDAFEPLVEQAQLSAREREVLEHLRQGRAPKTIAKLLFVSENTVRFHIRNIYQKFEVHSRTELMELFDADVGAAQAQTHADGAPRA</sequence>
<dbReference type="GO" id="GO:0003677">
    <property type="term" value="F:DNA binding"/>
    <property type="evidence" value="ECO:0007669"/>
    <property type="project" value="UniProtKB-KW"/>
</dbReference>
<dbReference type="EMBL" id="QICC01000024">
    <property type="protein sequence ID" value="RNM41881.1"/>
    <property type="molecule type" value="Genomic_DNA"/>
</dbReference>
<feature type="transmembrane region" description="Helical" evidence="4">
    <location>
        <begin position="12"/>
        <end position="33"/>
    </location>
</feature>
<dbReference type="InterPro" id="IPR016032">
    <property type="entry name" value="Sig_transdc_resp-reg_C-effctor"/>
</dbReference>
<accession>A0A3N0IY40</accession>
<dbReference type="Proteomes" id="UP000253817">
    <property type="component" value="Unassembled WGS sequence"/>
</dbReference>
<reference evidence="7" key="3">
    <citation type="journal article" date="2019" name="Microbiol. Resour. Announc.">
        <title>Draft Genome Sequences of Type Strains of Gordonibacter faecihominis, Paraeggerthella hongkongensis, Parvibacter caecicola,Slackia equolifaciens, Slackia faecicanis, and Slackia isoflavoniconvertens.</title>
        <authorList>
            <person name="Danylec N."/>
            <person name="Stoll D.A."/>
            <person name="Dotsch A."/>
            <person name="Huch M."/>
        </authorList>
    </citation>
    <scope>NUCLEOTIDE SEQUENCE</scope>
    <source>
        <strain evidence="7">DSM 16107</strain>
    </source>
</reference>
<feature type="transmembrane region" description="Helical" evidence="4">
    <location>
        <begin position="282"/>
        <end position="298"/>
    </location>
</feature>
<evidence type="ECO:0000256" key="4">
    <source>
        <dbReference type="SAM" id="Phobius"/>
    </source>
</evidence>
<feature type="transmembrane region" description="Helical" evidence="4">
    <location>
        <begin position="304"/>
        <end position="325"/>
    </location>
</feature>
<feature type="transmembrane region" description="Helical" evidence="4">
    <location>
        <begin position="371"/>
        <end position="391"/>
    </location>
</feature>
<dbReference type="PROSITE" id="PS50043">
    <property type="entry name" value="HTH_LUXR_2"/>
    <property type="match status" value="1"/>
</dbReference>
<dbReference type="EMBL" id="PPTT01000022">
    <property type="protein sequence ID" value="RDB67698.1"/>
    <property type="molecule type" value="Genomic_DNA"/>
</dbReference>
<protein>
    <recommendedName>
        <fullName evidence="5">HTH luxR-type domain-containing protein</fullName>
    </recommendedName>
</protein>
<evidence type="ECO:0000313" key="7">
    <source>
        <dbReference type="EMBL" id="RNM41881.1"/>
    </source>
</evidence>
<proteinExistence type="predicted"/>
<feature type="transmembrane region" description="Helical" evidence="4">
    <location>
        <begin position="84"/>
        <end position="110"/>
    </location>
</feature>
<organism evidence="7 9">
    <name type="scientific">Eggerthella sinensis</name>
    <dbReference type="NCBI Taxonomy" id="242230"/>
    <lineage>
        <taxon>Bacteria</taxon>
        <taxon>Bacillati</taxon>
        <taxon>Actinomycetota</taxon>
        <taxon>Coriobacteriia</taxon>
        <taxon>Eggerthellales</taxon>
        <taxon>Eggerthellaceae</taxon>
        <taxon>Eggerthella</taxon>
    </lineage>
</organism>
<dbReference type="PRINTS" id="PR00038">
    <property type="entry name" value="HTHLUXR"/>
</dbReference>
<gene>
    <name evidence="6" type="ORF">C1876_12180</name>
    <name evidence="7" type="ORF">DMP09_07540</name>
</gene>
<reference evidence="9" key="2">
    <citation type="submission" date="2018-05" db="EMBL/GenBank/DDBJ databases">
        <title>Genome Sequencing of selected type strains of the family Eggerthellaceae.</title>
        <authorList>
            <person name="Danylec N."/>
            <person name="Stoll D.A."/>
            <person name="Doetsch A."/>
            <person name="Huch M."/>
        </authorList>
    </citation>
    <scope>NUCLEOTIDE SEQUENCE [LARGE SCALE GENOMIC DNA]</scope>
    <source>
        <strain evidence="9">DSM 16107</strain>
    </source>
</reference>
<evidence type="ECO:0000313" key="6">
    <source>
        <dbReference type="EMBL" id="RDB67698.1"/>
    </source>
</evidence>
<evidence type="ECO:0000256" key="1">
    <source>
        <dbReference type="ARBA" id="ARBA00023015"/>
    </source>
</evidence>
<feature type="transmembrane region" description="Helical" evidence="4">
    <location>
        <begin position="250"/>
        <end position="270"/>
    </location>
</feature>
<feature type="transmembrane region" description="Helical" evidence="4">
    <location>
        <begin position="337"/>
        <end position="365"/>
    </location>
</feature>
<reference evidence="6 8" key="1">
    <citation type="journal article" date="2018" name="Elife">
        <title>Discovery and characterization of a prevalent human gut bacterial enzyme sufficient for the inactivation of a family of plant toxins.</title>
        <authorList>
            <person name="Koppel N."/>
            <person name="Bisanz J.E."/>
            <person name="Pandelia M.E."/>
            <person name="Turnbaugh P.J."/>
            <person name="Balskus E.P."/>
        </authorList>
    </citation>
    <scope>NUCLEOTIDE SEQUENCE [LARGE SCALE GENOMIC DNA]</scope>
    <source>
        <strain evidence="6 8">DSM 16107</strain>
    </source>
</reference>
<dbReference type="GO" id="GO:0006355">
    <property type="term" value="P:regulation of DNA-templated transcription"/>
    <property type="evidence" value="ECO:0007669"/>
    <property type="project" value="InterPro"/>
</dbReference>
<evidence type="ECO:0000256" key="2">
    <source>
        <dbReference type="ARBA" id="ARBA00023125"/>
    </source>
</evidence>
<feature type="transmembrane region" description="Helical" evidence="4">
    <location>
        <begin position="148"/>
        <end position="168"/>
    </location>
</feature>
<name>A0A3N0IY40_9ACTN</name>
<keyword evidence="4" id="KW-0472">Membrane</keyword>
<feature type="transmembrane region" description="Helical" evidence="4">
    <location>
        <begin position="217"/>
        <end position="238"/>
    </location>
</feature>
<dbReference type="InterPro" id="IPR036388">
    <property type="entry name" value="WH-like_DNA-bd_sf"/>
</dbReference>
<keyword evidence="4" id="KW-0812">Transmembrane</keyword>
<comment type="caution">
    <text evidence="7">The sequence shown here is derived from an EMBL/GenBank/DDBJ whole genome shotgun (WGS) entry which is preliminary data.</text>
</comment>
<dbReference type="Gene3D" id="1.10.10.10">
    <property type="entry name" value="Winged helix-like DNA-binding domain superfamily/Winged helix DNA-binding domain"/>
    <property type="match status" value="1"/>
</dbReference>
<feature type="transmembrane region" description="Helical" evidence="4">
    <location>
        <begin position="53"/>
        <end position="72"/>
    </location>
</feature>
<keyword evidence="3" id="KW-0804">Transcription</keyword>
<feature type="transmembrane region" description="Helical" evidence="4">
    <location>
        <begin position="174"/>
        <end position="192"/>
    </location>
</feature>
<dbReference type="CDD" id="cd06170">
    <property type="entry name" value="LuxR_C_like"/>
    <property type="match status" value="1"/>
</dbReference>
<dbReference type="InterPro" id="IPR000792">
    <property type="entry name" value="Tscrpt_reg_LuxR_C"/>
</dbReference>
<dbReference type="SMART" id="SM00421">
    <property type="entry name" value="HTH_LUXR"/>
    <property type="match status" value="1"/>
</dbReference>
<dbReference type="Pfam" id="PF00196">
    <property type="entry name" value="GerE"/>
    <property type="match status" value="1"/>
</dbReference>
<evidence type="ECO:0000313" key="9">
    <source>
        <dbReference type="Proteomes" id="UP000270112"/>
    </source>
</evidence>
<evidence type="ECO:0000259" key="5">
    <source>
        <dbReference type="PROSITE" id="PS50043"/>
    </source>
</evidence>
<keyword evidence="4" id="KW-1133">Transmembrane helix</keyword>
<dbReference type="PANTHER" id="PTHR44688">
    <property type="entry name" value="DNA-BINDING TRANSCRIPTIONAL ACTIVATOR DEVR_DOSR"/>
    <property type="match status" value="1"/>
</dbReference>
<dbReference type="Proteomes" id="UP000270112">
    <property type="component" value="Unassembled WGS sequence"/>
</dbReference>
<evidence type="ECO:0000256" key="3">
    <source>
        <dbReference type="ARBA" id="ARBA00023163"/>
    </source>
</evidence>
<dbReference type="AlphaFoldDB" id="A0A3N0IY40"/>
<feature type="transmembrane region" description="Helical" evidence="4">
    <location>
        <begin position="116"/>
        <end position="136"/>
    </location>
</feature>
<keyword evidence="2" id="KW-0238">DNA-binding</keyword>
<dbReference type="PANTHER" id="PTHR44688:SF25">
    <property type="entry name" value="HTH LUXR-TYPE DOMAIN-CONTAINING PROTEIN"/>
    <property type="match status" value="1"/>
</dbReference>
<dbReference type="SUPFAM" id="SSF46894">
    <property type="entry name" value="C-terminal effector domain of the bipartite response regulators"/>
    <property type="match status" value="1"/>
</dbReference>
<feature type="domain" description="HTH luxR-type" evidence="5">
    <location>
        <begin position="427"/>
        <end position="492"/>
    </location>
</feature>
<keyword evidence="8" id="KW-1185">Reference proteome</keyword>
<evidence type="ECO:0000313" key="8">
    <source>
        <dbReference type="Proteomes" id="UP000253817"/>
    </source>
</evidence>
<dbReference type="OrthoDB" id="3178272at2"/>
<dbReference type="RefSeq" id="WP_114546995.1">
    <property type="nucleotide sequence ID" value="NZ_JAJCHC010000001.1"/>
</dbReference>
<keyword evidence="1" id="KW-0805">Transcription regulation</keyword>